<dbReference type="AlphaFoldDB" id="A0A392UMS7"/>
<evidence type="ECO:0000313" key="2">
    <source>
        <dbReference type="EMBL" id="MCI74067.1"/>
    </source>
</evidence>
<feature type="region of interest" description="Disordered" evidence="1">
    <location>
        <begin position="15"/>
        <end position="38"/>
    </location>
</feature>
<proteinExistence type="predicted"/>
<feature type="non-terminal residue" evidence="2">
    <location>
        <position position="1"/>
    </location>
</feature>
<sequence length="38" mass="3919">QLYILAPALGAVQSSRPRWAQPPANHQLPAASIVPGAA</sequence>
<name>A0A392UMS7_9FABA</name>
<protein>
    <submittedName>
        <fullName evidence="2">Uncharacterized protein</fullName>
    </submittedName>
</protein>
<keyword evidence="3" id="KW-1185">Reference proteome</keyword>
<comment type="caution">
    <text evidence="2">The sequence shown here is derived from an EMBL/GenBank/DDBJ whole genome shotgun (WGS) entry which is preliminary data.</text>
</comment>
<organism evidence="2 3">
    <name type="scientific">Trifolium medium</name>
    <dbReference type="NCBI Taxonomy" id="97028"/>
    <lineage>
        <taxon>Eukaryota</taxon>
        <taxon>Viridiplantae</taxon>
        <taxon>Streptophyta</taxon>
        <taxon>Embryophyta</taxon>
        <taxon>Tracheophyta</taxon>
        <taxon>Spermatophyta</taxon>
        <taxon>Magnoliopsida</taxon>
        <taxon>eudicotyledons</taxon>
        <taxon>Gunneridae</taxon>
        <taxon>Pentapetalae</taxon>
        <taxon>rosids</taxon>
        <taxon>fabids</taxon>
        <taxon>Fabales</taxon>
        <taxon>Fabaceae</taxon>
        <taxon>Papilionoideae</taxon>
        <taxon>50 kb inversion clade</taxon>
        <taxon>NPAAA clade</taxon>
        <taxon>Hologalegina</taxon>
        <taxon>IRL clade</taxon>
        <taxon>Trifolieae</taxon>
        <taxon>Trifolium</taxon>
    </lineage>
</organism>
<dbReference type="EMBL" id="LXQA010852694">
    <property type="protein sequence ID" value="MCI74067.1"/>
    <property type="molecule type" value="Genomic_DNA"/>
</dbReference>
<evidence type="ECO:0000256" key="1">
    <source>
        <dbReference type="SAM" id="MobiDB-lite"/>
    </source>
</evidence>
<reference evidence="2 3" key="1">
    <citation type="journal article" date="2018" name="Front. Plant Sci.">
        <title>Red Clover (Trifolium pratense) and Zigzag Clover (T. medium) - A Picture of Genomic Similarities and Differences.</title>
        <authorList>
            <person name="Dluhosova J."/>
            <person name="Istvanek J."/>
            <person name="Nedelnik J."/>
            <person name="Repkova J."/>
        </authorList>
    </citation>
    <scope>NUCLEOTIDE SEQUENCE [LARGE SCALE GENOMIC DNA]</scope>
    <source>
        <strain evidence="3">cv. 10/8</strain>
        <tissue evidence="2">Leaf</tissue>
    </source>
</reference>
<evidence type="ECO:0000313" key="3">
    <source>
        <dbReference type="Proteomes" id="UP000265520"/>
    </source>
</evidence>
<dbReference type="Proteomes" id="UP000265520">
    <property type="component" value="Unassembled WGS sequence"/>
</dbReference>
<accession>A0A392UMS7</accession>